<dbReference type="InterPro" id="IPR020904">
    <property type="entry name" value="Sc_DH/Rdtase_CS"/>
</dbReference>
<organism evidence="4 5">
    <name type="scientific">Chthoniobacter flavus Ellin428</name>
    <dbReference type="NCBI Taxonomy" id="497964"/>
    <lineage>
        <taxon>Bacteria</taxon>
        <taxon>Pseudomonadati</taxon>
        <taxon>Verrucomicrobiota</taxon>
        <taxon>Spartobacteria</taxon>
        <taxon>Chthoniobacterales</taxon>
        <taxon>Chthoniobacteraceae</taxon>
        <taxon>Chthoniobacter</taxon>
    </lineage>
</organism>
<evidence type="ECO:0000256" key="1">
    <source>
        <dbReference type="ARBA" id="ARBA00006484"/>
    </source>
</evidence>
<accession>B4DCE7</accession>
<feature type="domain" description="Ketoreductase" evidence="3">
    <location>
        <begin position="8"/>
        <end position="192"/>
    </location>
</feature>
<dbReference type="Pfam" id="PF13561">
    <property type="entry name" value="adh_short_C2"/>
    <property type="match status" value="1"/>
</dbReference>
<dbReference type="PROSITE" id="PS00061">
    <property type="entry name" value="ADH_SHORT"/>
    <property type="match status" value="1"/>
</dbReference>
<evidence type="ECO:0000313" key="4">
    <source>
        <dbReference type="EMBL" id="EDY15896.1"/>
    </source>
</evidence>
<comment type="similarity">
    <text evidence="1">Belongs to the short-chain dehydrogenases/reductases (SDR) family.</text>
</comment>
<dbReference type="PRINTS" id="PR00081">
    <property type="entry name" value="GDHRDH"/>
</dbReference>
<gene>
    <name evidence="4" type="ORF">CfE428DRAFT_6588</name>
</gene>
<comment type="caution">
    <text evidence="4">The sequence shown here is derived from an EMBL/GenBank/DDBJ whole genome shotgun (WGS) entry which is preliminary data.</text>
</comment>
<dbReference type="PRINTS" id="PR00080">
    <property type="entry name" value="SDRFAMILY"/>
</dbReference>
<dbReference type="NCBIfam" id="NF009466">
    <property type="entry name" value="PRK12826.1-2"/>
    <property type="match status" value="1"/>
</dbReference>
<dbReference type="AlphaFoldDB" id="B4DCE7"/>
<dbReference type="SMART" id="SM00822">
    <property type="entry name" value="PKS_KR"/>
    <property type="match status" value="1"/>
</dbReference>
<keyword evidence="2" id="KW-0560">Oxidoreductase</keyword>
<dbReference type="GO" id="GO:0032787">
    <property type="term" value="P:monocarboxylic acid metabolic process"/>
    <property type="evidence" value="ECO:0007669"/>
    <property type="project" value="UniProtKB-ARBA"/>
</dbReference>
<dbReference type="eggNOG" id="COG1028">
    <property type="taxonomic scope" value="Bacteria"/>
</dbReference>
<dbReference type="InterPro" id="IPR050259">
    <property type="entry name" value="SDR"/>
</dbReference>
<dbReference type="STRING" id="497964.CfE428DRAFT_6588"/>
<dbReference type="PANTHER" id="PTHR42879:SF2">
    <property type="entry name" value="3-OXOACYL-[ACYL-CARRIER-PROTEIN] REDUCTASE FABG"/>
    <property type="match status" value="1"/>
</dbReference>
<dbReference type="GO" id="GO:0016491">
    <property type="term" value="F:oxidoreductase activity"/>
    <property type="evidence" value="ECO:0007669"/>
    <property type="project" value="UniProtKB-KW"/>
</dbReference>
<evidence type="ECO:0000259" key="3">
    <source>
        <dbReference type="SMART" id="SM00822"/>
    </source>
</evidence>
<evidence type="ECO:0000313" key="5">
    <source>
        <dbReference type="Proteomes" id="UP000005824"/>
    </source>
</evidence>
<sequence length="248" mass="26689">MSYDFSGKVALVTGSSRGIGAGIIQALNAGGARCIVNFVADPQGRNEEDARKVAETLQDPLVIECNVGEASQVEAMMRRIAEECGGLDILVNNAGILRDRTIKKMTTEEWESVLRVNLTGTFHCIQQAQPFLRPEGRIVSLASVSGQLGLFGQANYAASKAGIIALTKVTAREFARQRITVNAIAPGFIQTEMTRDLPEEVVKKALADVPLGHFGEIADVVNTALFLCSQDARYITGQVLNVNGGFFM</sequence>
<dbReference type="PANTHER" id="PTHR42879">
    <property type="entry name" value="3-OXOACYL-(ACYL-CARRIER-PROTEIN) REDUCTASE"/>
    <property type="match status" value="1"/>
</dbReference>
<dbReference type="Gene3D" id="3.40.50.720">
    <property type="entry name" value="NAD(P)-binding Rossmann-like Domain"/>
    <property type="match status" value="1"/>
</dbReference>
<dbReference type="InterPro" id="IPR002347">
    <property type="entry name" value="SDR_fam"/>
</dbReference>
<keyword evidence="5" id="KW-1185">Reference proteome</keyword>
<dbReference type="Proteomes" id="UP000005824">
    <property type="component" value="Unassembled WGS sequence"/>
</dbReference>
<dbReference type="RefSeq" id="WP_006983905.1">
    <property type="nucleotide sequence ID" value="NZ_ABVL01000048.1"/>
</dbReference>
<dbReference type="EMBL" id="ABVL01000048">
    <property type="protein sequence ID" value="EDY15896.1"/>
    <property type="molecule type" value="Genomic_DNA"/>
</dbReference>
<name>B4DCE7_9BACT</name>
<dbReference type="InterPro" id="IPR057326">
    <property type="entry name" value="KR_dom"/>
</dbReference>
<dbReference type="SUPFAM" id="SSF51735">
    <property type="entry name" value="NAD(P)-binding Rossmann-fold domains"/>
    <property type="match status" value="1"/>
</dbReference>
<reference evidence="4 5" key="1">
    <citation type="journal article" date="2011" name="J. Bacteriol.">
        <title>Genome sequence of Chthoniobacter flavus Ellin428, an aerobic heterotrophic soil bacterium.</title>
        <authorList>
            <person name="Kant R."/>
            <person name="van Passel M.W."/>
            <person name="Palva A."/>
            <person name="Lucas S."/>
            <person name="Lapidus A."/>
            <person name="Glavina Del Rio T."/>
            <person name="Dalin E."/>
            <person name="Tice H."/>
            <person name="Bruce D."/>
            <person name="Goodwin L."/>
            <person name="Pitluck S."/>
            <person name="Larimer F.W."/>
            <person name="Land M.L."/>
            <person name="Hauser L."/>
            <person name="Sangwan P."/>
            <person name="de Vos W.M."/>
            <person name="Janssen P.H."/>
            <person name="Smidt H."/>
        </authorList>
    </citation>
    <scope>NUCLEOTIDE SEQUENCE [LARGE SCALE GENOMIC DNA]</scope>
    <source>
        <strain evidence="4 5">Ellin428</strain>
    </source>
</reference>
<dbReference type="InterPro" id="IPR036291">
    <property type="entry name" value="NAD(P)-bd_dom_sf"/>
</dbReference>
<protein>
    <submittedName>
        <fullName evidence="4">Short-chain dehydrogenase/reductase SDR</fullName>
    </submittedName>
</protein>
<proteinExistence type="inferred from homology"/>
<dbReference type="FunFam" id="3.40.50.720:FF:000173">
    <property type="entry name" value="3-oxoacyl-[acyl-carrier protein] reductase"/>
    <property type="match status" value="1"/>
</dbReference>
<evidence type="ECO:0000256" key="2">
    <source>
        <dbReference type="ARBA" id="ARBA00023002"/>
    </source>
</evidence>
<dbReference type="InParanoid" id="B4DCE7"/>